<reference evidence="2" key="1">
    <citation type="submission" date="2021-01" db="EMBL/GenBank/DDBJ databases">
        <authorList>
            <person name="Corre E."/>
            <person name="Pelletier E."/>
            <person name="Niang G."/>
            <person name="Scheremetjew M."/>
            <person name="Finn R."/>
            <person name="Kale V."/>
            <person name="Holt S."/>
            <person name="Cochrane G."/>
            <person name="Meng A."/>
            <person name="Brown T."/>
            <person name="Cohen L."/>
        </authorList>
    </citation>
    <scope>NUCLEOTIDE SEQUENCE</scope>
    <source>
        <strain evidence="2">Grunow 1884</strain>
    </source>
</reference>
<evidence type="ECO:0000256" key="1">
    <source>
        <dbReference type="SAM" id="MobiDB-lite"/>
    </source>
</evidence>
<sequence length="333" mass="35994">MPFGCDSCADSRSVAISSSSSSSSPDVDNKSASADPWATWSMNGSEDSCSFVGRRVRSAKDADADDADAAASFAPFPEIDEGDVRPRRGKGKKKGGASDDRRSRQADRRAVESARRSLIRTAVSELEEALDPKDDEAKKKAKGRDLEYVLSRIRTLIANPSPDAGGMRALAQGQKMRDYRMAWAGSDEAVCHVGTGLHKVPLARLQEVFATFGKKRVEIIEVIRILGPFPNVRNTLKGDTSVGRGNDVRLDITYDSMVDGTGKEVLAGTEDNIRRVALQVLFADEEAIVCAMPAEEEGADEGEDDPLGNSGSRILLFVKEDQLDGKLDVLRVS</sequence>
<protein>
    <submittedName>
        <fullName evidence="2">Uncharacterized protein</fullName>
    </submittedName>
</protein>
<evidence type="ECO:0000313" key="2">
    <source>
        <dbReference type="EMBL" id="CAD9361219.1"/>
    </source>
</evidence>
<dbReference type="EMBL" id="HBGO01037187">
    <property type="protein sequence ID" value="CAD9361219.1"/>
    <property type="molecule type" value="Transcribed_RNA"/>
</dbReference>
<dbReference type="AlphaFoldDB" id="A0A7S2A8V2"/>
<feature type="compositionally biased region" description="Basic and acidic residues" evidence="1">
    <location>
        <begin position="96"/>
        <end position="114"/>
    </location>
</feature>
<organism evidence="2">
    <name type="scientific">Trieres chinensis</name>
    <name type="common">Marine centric diatom</name>
    <name type="synonym">Odontella sinensis</name>
    <dbReference type="NCBI Taxonomy" id="1514140"/>
    <lineage>
        <taxon>Eukaryota</taxon>
        <taxon>Sar</taxon>
        <taxon>Stramenopiles</taxon>
        <taxon>Ochrophyta</taxon>
        <taxon>Bacillariophyta</taxon>
        <taxon>Mediophyceae</taxon>
        <taxon>Biddulphiophycidae</taxon>
        <taxon>Eupodiscales</taxon>
        <taxon>Parodontellaceae</taxon>
        <taxon>Trieres</taxon>
    </lineage>
</organism>
<feature type="region of interest" description="Disordered" evidence="1">
    <location>
        <begin position="1"/>
        <end position="114"/>
    </location>
</feature>
<feature type="compositionally biased region" description="Low complexity" evidence="1">
    <location>
        <begin position="7"/>
        <end position="33"/>
    </location>
</feature>
<name>A0A7S2A8V2_TRICV</name>
<accession>A0A7S2A8V2</accession>
<gene>
    <name evidence="2" type="ORF">OSIN01602_LOCUS21539</name>
</gene>
<proteinExistence type="predicted"/>